<dbReference type="PANTHER" id="PTHR12905">
    <property type="entry name" value="METALLOPHOSPHOESTERASE"/>
    <property type="match status" value="1"/>
</dbReference>
<evidence type="ECO:0000256" key="1">
    <source>
        <dbReference type="ARBA" id="ARBA00007993"/>
    </source>
</evidence>
<dbReference type="SUPFAM" id="SSF56300">
    <property type="entry name" value="Metallo-dependent phosphatases"/>
    <property type="match status" value="1"/>
</dbReference>
<dbReference type="EMBL" id="JAVRBK010000006">
    <property type="protein sequence ID" value="KAK5642970.1"/>
    <property type="molecule type" value="Genomic_DNA"/>
</dbReference>
<comment type="caution">
    <text evidence="3">The sequence shown here is derived from an EMBL/GenBank/DDBJ whole genome shotgun (WGS) entry which is preliminary data.</text>
</comment>
<gene>
    <name evidence="3" type="ORF">RI129_009137</name>
</gene>
<evidence type="ECO:0000313" key="4">
    <source>
        <dbReference type="Proteomes" id="UP001329430"/>
    </source>
</evidence>
<dbReference type="InterPro" id="IPR051693">
    <property type="entry name" value="UPF0046_metallophosphoest"/>
</dbReference>
<dbReference type="Pfam" id="PF00149">
    <property type="entry name" value="Metallophos"/>
    <property type="match status" value="1"/>
</dbReference>
<accession>A0AAN7V6T9</accession>
<sequence length="290" mass="32751">MEEDDGVKINVHPLTNNPSAVWSSIWHTQKVLPIHMESPADSVTPNKVRFVCMSDTHALTHNLNFKVPYGDVLLHAGDFTSTLPHKYKIVIAGNHEISFDPNCENIMQIFNPTTRTNSAESHLVTCLNIIKKPFARFTERHTAPTNTSQYLTNCIYLEDSPVVVYGIKIYGSPWQPEFGKWAFNLPRGKPLLSKWNQIPEDTDILITHGPPLGHGDLVRNGDHVGCVELLSTVQQRVRPKYHVFGHIHEGYGVTTDEYTIFINASTCDMNYIPKNYPMVFDMDLPAGVQK</sequence>
<evidence type="ECO:0000259" key="2">
    <source>
        <dbReference type="Pfam" id="PF00149"/>
    </source>
</evidence>
<dbReference type="Proteomes" id="UP001329430">
    <property type="component" value="Chromosome 6"/>
</dbReference>
<dbReference type="AlphaFoldDB" id="A0AAN7V6T9"/>
<dbReference type="GO" id="GO:0016787">
    <property type="term" value="F:hydrolase activity"/>
    <property type="evidence" value="ECO:0007669"/>
    <property type="project" value="InterPro"/>
</dbReference>
<dbReference type="CDD" id="cd07379">
    <property type="entry name" value="MPP_239FB"/>
    <property type="match status" value="1"/>
</dbReference>
<dbReference type="InterPro" id="IPR004843">
    <property type="entry name" value="Calcineurin-like_PHP"/>
</dbReference>
<dbReference type="Gene3D" id="3.60.21.10">
    <property type="match status" value="1"/>
</dbReference>
<evidence type="ECO:0000313" key="3">
    <source>
        <dbReference type="EMBL" id="KAK5642970.1"/>
    </source>
</evidence>
<name>A0AAN7V6T9_9COLE</name>
<dbReference type="InterPro" id="IPR029052">
    <property type="entry name" value="Metallo-depent_PP-like"/>
</dbReference>
<proteinExistence type="inferred from homology"/>
<comment type="similarity">
    <text evidence="1">Belongs to the UPF0046 family.</text>
</comment>
<feature type="domain" description="Calcineurin-like phosphoesterase" evidence="2">
    <location>
        <begin position="49"/>
        <end position="249"/>
    </location>
</feature>
<dbReference type="PANTHER" id="PTHR12905:SF0">
    <property type="entry name" value="CALCINEURIN-LIKE PHOSPHOESTERASE DOMAIN-CONTAINING PROTEIN"/>
    <property type="match status" value="1"/>
</dbReference>
<organism evidence="3 4">
    <name type="scientific">Pyrocoelia pectoralis</name>
    <dbReference type="NCBI Taxonomy" id="417401"/>
    <lineage>
        <taxon>Eukaryota</taxon>
        <taxon>Metazoa</taxon>
        <taxon>Ecdysozoa</taxon>
        <taxon>Arthropoda</taxon>
        <taxon>Hexapoda</taxon>
        <taxon>Insecta</taxon>
        <taxon>Pterygota</taxon>
        <taxon>Neoptera</taxon>
        <taxon>Endopterygota</taxon>
        <taxon>Coleoptera</taxon>
        <taxon>Polyphaga</taxon>
        <taxon>Elateriformia</taxon>
        <taxon>Elateroidea</taxon>
        <taxon>Lampyridae</taxon>
        <taxon>Lampyrinae</taxon>
        <taxon>Pyrocoelia</taxon>
    </lineage>
</organism>
<keyword evidence="4" id="KW-1185">Reference proteome</keyword>
<protein>
    <recommendedName>
        <fullName evidence="2">Calcineurin-like phosphoesterase domain-containing protein</fullName>
    </recommendedName>
</protein>
<reference evidence="3 4" key="1">
    <citation type="journal article" date="2024" name="Insects">
        <title>An Improved Chromosome-Level Genome Assembly of the Firefly Pyrocoelia pectoralis.</title>
        <authorList>
            <person name="Fu X."/>
            <person name="Meyer-Rochow V.B."/>
            <person name="Ballantyne L."/>
            <person name="Zhu X."/>
        </authorList>
    </citation>
    <scope>NUCLEOTIDE SEQUENCE [LARGE SCALE GENOMIC DNA]</scope>
    <source>
        <strain evidence="3">XCY_ONT2</strain>
    </source>
</reference>